<name>A0AAW2YZI6_9EUKA</name>
<feature type="binding site" evidence="7">
    <location>
        <position position="25"/>
    </location>
    <ligand>
        <name>Ca(2+)</name>
        <dbReference type="ChEBI" id="CHEBI:29108"/>
    </ligand>
</feature>
<keyword evidence="5 9" id="KW-1133">Transmembrane helix</keyword>
<comment type="similarity">
    <text evidence="2">Belongs to the alkaline ceramidase family.</text>
</comment>
<feature type="transmembrane region" description="Helical" evidence="9">
    <location>
        <begin position="213"/>
        <end position="232"/>
    </location>
</feature>
<feature type="transmembrane region" description="Helical" evidence="9">
    <location>
        <begin position="35"/>
        <end position="53"/>
    </location>
</feature>
<reference evidence="10 11" key="1">
    <citation type="submission" date="2024-03" db="EMBL/GenBank/DDBJ databases">
        <title>The Acrasis kona genome and developmental transcriptomes reveal deep origins of eukaryotic multicellular pathways.</title>
        <authorList>
            <person name="Sheikh S."/>
            <person name="Fu C.-J."/>
            <person name="Brown M.W."/>
            <person name="Baldauf S.L."/>
        </authorList>
    </citation>
    <scope>NUCLEOTIDE SEQUENCE [LARGE SCALE GENOMIC DNA]</scope>
    <source>
        <strain evidence="10 11">ATCC MYA-3509</strain>
    </source>
</reference>
<keyword evidence="6 9" id="KW-0472">Membrane</keyword>
<keyword evidence="7" id="KW-0479">Metal-binding</keyword>
<dbReference type="Pfam" id="PF05875">
    <property type="entry name" value="Ceramidase"/>
    <property type="match status" value="1"/>
</dbReference>
<dbReference type="InterPro" id="IPR008901">
    <property type="entry name" value="ACER"/>
</dbReference>
<evidence type="ECO:0000313" key="10">
    <source>
        <dbReference type="EMBL" id="KAL0482160.1"/>
    </source>
</evidence>
<evidence type="ECO:0000256" key="1">
    <source>
        <dbReference type="ARBA" id="ARBA00004141"/>
    </source>
</evidence>
<feature type="binding site" evidence="7">
    <location>
        <position position="23"/>
    </location>
    <ligand>
        <name>Ca(2+)</name>
        <dbReference type="ChEBI" id="CHEBI:29108"/>
    </ligand>
</feature>
<feature type="binding site" evidence="7">
    <location>
        <position position="20"/>
    </location>
    <ligand>
        <name>Ca(2+)</name>
        <dbReference type="ChEBI" id="CHEBI:29108"/>
    </ligand>
</feature>
<sequence length="334" mass="38283">MKLNSELNRDGFWQVTSTIDWCEPNYTHSSYIAETWNTFSNLVYIALSIYFMYQSTRLYQSDPQLKTRTMMRTFVSASAIIIVGIGSFLFHMTLLKEYQALDELAMNLMAVVNIFCQLNNEDEIEADKYPRLAFLKFRGIFSSPKAGLSAIGCGALFALSLVIYGKLSDVVFETMFGLSLLVSLVLTYKNSVKSYPVPQQYKVQQAIIRRNRLKLLGLVVFTSVFSFLVWSVDNVTCPRFEAIKLHSFWHLGTALGTYFWMILSTYVYLTGVWERNVAELNNIKAPLVELKWFPLPHLPTISSDSRKQQSILCKVNVHTVRPVIETPTSVFYRV</sequence>
<feature type="transmembrane region" description="Helical" evidence="9">
    <location>
        <begin position="170"/>
        <end position="192"/>
    </location>
</feature>
<feature type="binding site" evidence="8">
    <location>
        <position position="250"/>
    </location>
    <ligand>
        <name>Zn(2+)</name>
        <dbReference type="ChEBI" id="CHEBI:29105"/>
        <note>catalytic</note>
    </ligand>
</feature>
<dbReference type="PANTHER" id="PTHR46187">
    <property type="entry name" value="ALKALINE CERAMIDASE 3"/>
    <property type="match status" value="1"/>
</dbReference>
<dbReference type="GO" id="GO:0016811">
    <property type="term" value="F:hydrolase activity, acting on carbon-nitrogen (but not peptide) bonds, in linear amides"/>
    <property type="evidence" value="ECO:0007669"/>
    <property type="project" value="InterPro"/>
</dbReference>
<keyword evidence="11" id="KW-1185">Reference proteome</keyword>
<feature type="transmembrane region" description="Helical" evidence="9">
    <location>
        <begin position="74"/>
        <end position="92"/>
    </location>
</feature>
<comment type="cofactor">
    <cofactor evidence="8">
        <name>Zn(2+)</name>
        <dbReference type="ChEBI" id="CHEBI:29105"/>
    </cofactor>
</comment>
<evidence type="ECO:0000256" key="3">
    <source>
        <dbReference type="ARBA" id="ARBA00022692"/>
    </source>
</evidence>
<keyword evidence="3 9" id="KW-0812">Transmembrane</keyword>
<dbReference type="GO" id="GO:0006672">
    <property type="term" value="P:ceramide metabolic process"/>
    <property type="evidence" value="ECO:0007669"/>
    <property type="project" value="InterPro"/>
</dbReference>
<dbReference type="AlphaFoldDB" id="A0AAW2YZI6"/>
<dbReference type="GO" id="GO:0046872">
    <property type="term" value="F:metal ion binding"/>
    <property type="evidence" value="ECO:0007669"/>
    <property type="project" value="UniProtKB-KW"/>
</dbReference>
<comment type="subcellular location">
    <subcellularLocation>
        <location evidence="1">Membrane</location>
        <topology evidence="1">Multi-pass membrane protein</topology>
    </subcellularLocation>
</comment>
<keyword evidence="7" id="KW-0106">Calcium</keyword>
<gene>
    <name evidence="10" type="ORF">AKO1_013359</name>
</gene>
<dbReference type="GO" id="GO:0071602">
    <property type="term" value="P:phytosphingosine biosynthetic process"/>
    <property type="evidence" value="ECO:0007669"/>
    <property type="project" value="TreeGrafter"/>
</dbReference>
<feature type="transmembrane region" description="Helical" evidence="9">
    <location>
        <begin position="247"/>
        <end position="269"/>
    </location>
</feature>
<proteinExistence type="inferred from homology"/>
<dbReference type="EMBL" id="JAOPGA020000821">
    <property type="protein sequence ID" value="KAL0482160.1"/>
    <property type="molecule type" value="Genomic_DNA"/>
</dbReference>
<protein>
    <submittedName>
        <fullName evidence="10">Dihydroceramidase</fullName>
    </submittedName>
</protein>
<keyword evidence="4" id="KW-0378">Hydrolase</keyword>
<comment type="caution">
    <text evidence="10">The sequence shown here is derived from an EMBL/GenBank/DDBJ whole genome shotgun (WGS) entry which is preliminary data.</text>
</comment>
<dbReference type="PANTHER" id="PTHR46187:SF3">
    <property type="entry name" value="ALKALINE CERAMIDASE 3"/>
    <property type="match status" value="1"/>
</dbReference>
<evidence type="ECO:0000256" key="7">
    <source>
        <dbReference type="PIRSR" id="PIRSR608901-1"/>
    </source>
</evidence>
<evidence type="ECO:0000256" key="8">
    <source>
        <dbReference type="PIRSR" id="PIRSR608901-2"/>
    </source>
</evidence>
<dbReference type="Proteomes" id="UP001431209">
    <property type="component" value="Unassembled WGS sequence"/>
</dbReference>
<feature type="transmembrane region" description="Helical" evidence="9">
    <location>
        <begin position="146"/>
        <end position="164"/>
    </location>
</feature>
<feature type="binding site" evidence="8">
    <location>
        <position position="246"/>
    </location>
    <ligand>
        <name>Zn(2+)</name>
        <dbReference type="ChEBI" id="CHEBI:29105"/>
        <note>catalytic</note>
    </ligand>
</feature>
<feature type="binding site" evidence="8">
    <location>
        <position position="91"/>
    </location>
    <ligand>
        <name>Zn(2+)</name>
        <dbReference type="ChEBI" id="CHEBI:29105"/>
        <note>catalytic</note>
    </ligand>
</feature>
<evidence type="ECO:0000256" key="4">
    <source>
        <dbReference type="ARBA" id="ARBA00022801"/>
    </source>
</evidence>
<evidence type="ECO:0000313" key="11">
    <source>
        <dbReference type="Proteomes" id="UP001431209"/>
    </source>
</evidence>
<feature type="binding site" evidence="7">
    <location>
        <position position="21"/>
    </location>
    <ligand>
        <name>Ca(2+)</name>
        <dbReference type="ChEBI" id="CHEBI:29108"/>
    </ligand>
</feature>
<evidence type="ECO:0000256" key="6">
    <source>
        <dbReference type="ARBA" id="ARBA00023136"/>
    </source>
</evidence>
<evidence type="ECO:0000256" key="9">
    <source>
        <dbReference type="SAM" id="Phobius"/>
    </source>
</evidence>
<feature type="binding site" evidence="7">
    <location>
        <position position="34"/>
    </location>
    <ligand>
        <name>Ca(2+)</name>
        <dbReference type="ChEBI" id="CHEBI:29108"/>
    </ligand>
</feature>
<dbReference type="GO" id="GO:0005789">
    <property type="term" value="C:endoplasmic reticulum membrane"/>
    <property type="evidence" value="ECO:0007669"/>
    <property type="project" value="TreeGrafter"/>
</dbReference>
<evidence type="ECO:0000256" key="2">
    <source>
        <dbReference type="ARBA" id="ARBA00009780"/>
    </source>
</evidence>
<evidence type="ECO:0000256" key="5">
    <source>
        <dbReference type="ARBA" id="ARBA00022989"/>
    </source>
</evidence>
<accession>A0AAW2YZI6</accession>
<organism evidence="10 11">
    <name type="scientific">Acrasis kona</name>
    <dbReference type="NCBI Taxonomy" id="1008807"/>
    <lineage>
        <taxon>Eukaryota</taxon>
        <taxon>Discoba</taxon>
        <taxon>Heterolobosea</taxon>
        <taxon>Tetramitia</taxon>
        <taxon>Eutetramitia</taxon>
        <taxon>Acrasidae</taxon>
        <taxon>Acrasis</taxon>
    </lineage>
</organism>
<keyword evidence="8" id="KW-0862">Zinc</keyword>